<dbReference type="GO" id="GO:0007165">
    <property type="term" value="P:signal transduction"/>
    <property type="evidence" value="ECO:0007669"/>
    <property type="project" value="TreeGrafter"/>
</dbReference>
<evidence type="ECO:0000313" key="3">
    <source>
        <dbReference type="EMBL" id="SHF94187.1"/>
    </source>
</evidence>
<proteinExistence type="predicted"/>
<keyword evidence="1" id="KW-0732">Signal</keyword>
<dbReference type="PANTHER" id="PTHR32060:SF30">
    <property type="entry name" value="CARBOXY-TERMINAL PROCESSING PROTEASE CTPA"/>
    <property type="match status" value="1"/>
</dbReference>
<keyword evidence="4" id="KW-1185">Reference proteome</keyword>
<dbReference type="GO" id="GO:0030288">
    <property type="term" value="C:outer membrane-bounded periplasmic space"/>
    <property type="evidence" value="ECO:0007669"/>
    <property type="project" value="TreeGrafter"/>
</dbReference>
<dbReference type="PROSITE" id="PS51257">
    <property type="entry name" value="PROKAR_LIPOPROTEIN"/>
    <property type="match status" value="1"/>
</dbReference>
<accession>A0A1M5FRI4</accession>
<evidence type="ECO:0000256" key="1">
    <source>
        <dbReference type="SAM" id="SignalP"/>
    </source>
</evidence>
<dbReference type="OrthoDB" id="7168509at2"/>
<evidence type="ECO:0000259" key="2">
    <source>
        <dbReference type="PROSITE" id="PS50106"/>
    </source>
</evidence>
<feature type="domain" description="PDZ" evidence="2">
    <location>
        <begin position="113"/>
        <end position="179"/>
    </location>
</feature>
<dbReference type="Proteomes" id="UP000184480">
    <property type="component" value="Unassembled WGS sequence"/>
</dbReference>
<dbReference type="InterPro" id="IPR041613">
    <property type="entry name" value="Pept_S41_N"/>
</dbReference>
<feature type="chain" id="PRO_5009910225" evidence="1">
    <location>
        <begin position="21"/>
        <end position="513"/>
    </location>
</feature>
<organism evidence="3 4">
    <name type="scientific">Dysgonomonas macrotermitis</name>
    <dbReference type="NCBI Taxonomy" id="1346286"/>
    <lineage>
        <taxon>Bacteria</taxon>
        <taxon>Pseudomonadati</taxon>
        <taxon>Bacteroidota</taxon>
        <taxon>Bacteroidia</taxon>
        <taxon>Bacteroidales</taxon>
        <taxon>Dysgonomonadaceae</taxon>
        <taxon>Dysgonomonas</taxon>
    </lineage>
</organism>
<dbReference type="InterPro" id="IPR036034">
    <property type="entry name" value="PDZ_sf"/>
</dbReference>
<name>A0A1M5FRI4_9BACT</name>
<feature type="signal peptide" evidence="1">
    <location>
        <begin position="1"/>
        <end position="20"/>
    </location>
</feature>
<dbReference type="GO" id="GO:0008236">
    <property type="term" value="F:serine-type peptidase activity"/>
    <property type="evidence" value="ECO:0007669"/>
    <property type="project" value="InterPro"/>
</dbReference>
<dbReference type="SUPFAM" id="SSF52096">
    <property type="entry name" value="ClpP/crotonase"/>
    <property type="match status" value="1"/>
</dbReference>
<dbReference type="PROSITE" id="PS50106">
    <property type="entry name" value="PDZ"/>
    <property type="match status" value="1"/>
</dbReference>
<dbReference type="Gene3D" id="3.30.750.170">
    <property type="match status" value="1"/>
</dbReference>
<sequence>MKTKFIFFIFLLGCIYLGFACSDDDESTETPTTGTDTDTDDETDLSDNAYVNNWIYEEMDEWYLWRDQMPEKTSLNFESDPETFFSKLLYSEESSKGYTFSAIDTSHDGLLATASMSASTVSSSIGFEYIATQTAMAAYPVAFIVTYVYPNTDAKAKGLKRGDVIFTVNNQSITLSNYSTILSGNSSYTFYVNNYADSSGFDLTVMTTAGYEENPVLLDSIYTVNNHTIGYLVYNSFTPKDLVNRAYDVELLDKLADFKSKGVTDVILDLRYNGGGYLVSAQALASALVPTLNTKNLFEILTYNSVKQAELDKLSDTNATKISYMYDYFIDELLSSSNKKLASIPTLGSQLNNLYIIGTFQTASASELIINSLKPYYSEASKTLKVVGENTVGKNVGSIAFSEDNDSRNTYVLWPITFKVHNKNLESDYSGGFDPDVPADELKYLTTEGVGLKELGDREEILLDAAIKDITGVTSVSAQLRSSSAFSIKAIGSSNDKKALNKKILDTKSRGNL</sequence>
<reference evidence="4" key="1">
    <citation type="submission" date="2016-11" db="EMBL/GenBank/DDBJ databases">
        <authorList>
            <person name="Varghese N."/>
            <person name="Submissions S."/>
        </authorList>
    </citation>
    <scope>NUCLEOTIDE SEQUENCE [LARGE SCALE GENOMIC DNA]</scope>
    <source>
        <strain evidence="4">DSM 27370</strain>
    </source>
</reference>
<dbReference type="GO" id="GO:0006508">
    <property type="term" value="P:proteolysis"/>
    <property type="evidence" value="ECO:0007669"/>
    <property type="project" value="InterPro"/>
</dbReference>
<dbReference type="Gene3D" id="2.30.42.10">
    <property type="match status" value="1"/>
</dbReference>
<dbReference type="SUPFAM" id="SSF50156">
    <property type="entry name" value="PDZ domain-like"/>
    <property type="match status" value="1"/>
</dbReference>
<dbReference type="PANTHER" id="PTHR32060">
    <property type="entry name" value="TAIL-SPECIFIC PROTEASE"/>
    <property type="match status" value="1"/>
</dbReference>
<dbReference type="STRING" id="1346286.SAMN05444362_11290"/>
<dbReference type="InterPro" id="IPR005151">
    <property type="entry name" value="Tail-specific_protease"/>
</dbReference>
<evidence type="ECO:0000313" key="4">
    <source>
        <dbReference type="Proteomes" id="UP000184480"/>
    </source>
</evidence>
<dbReference type="InterPro" id="IPR001478">
    <property type="entry name" value="PDZ"/>
</dbReference>
<dbReference type="GO" id="GO:0004175">
    <property type="term" value="F:endopeptidase activity"/>
    <property type="evidence" value="ECO:0007669"/>
    <property type="project" value="TreeGrafter"/>
</dbReference>
<dbReference type="RefSeq" id="WP_062180763.1">
    <property type="nucleotide sequence ID" value="NZ_BBXL01000011.1"/>
</dbReference>
<gene>
    <name evidence="3" type="ORF">SAMN05444362_11290</name>
</gene>
<protein>
    <submittedName>
        <fullName evidence="3">Peptidase family S41</fullName>
    </submittedName>
</protein>
<dbReference type="Pfam" id="PF18294">
    <property type="entry name" value="Pept_S41_N"/>
    <property type="match status" value="1"/>
</dbReference>
<dbReference type="Pfam" id="PF03572">
    <property type="entry name" value="Peptidase_S41"/>
    <property type="match status" value="1"/>
</dbReference>
<dbReference type="CDD" id="cd07561">
    <property type="entry name" value="Peptidase_S41_CPP_like"/>
    <property type="match status" value="1"/>
</dbReference>
<dbReference type="InterPro" id="IPR029045">
    <property type="entry name" value="ClpP/crotonase-like_dom_sf"/>
</dbReference>
<dbReference type="Gene3D" id="3.90.226.10">
    <property type="entry name" value="2-enoyl-CoA Hydratase, Chain A, domain 1"/>
    <property type="match status" value="1"/>
</dbReference>
<dbReference type="EMBL" id="FQUC01000012">
    <property type="protein sequence ID" value="SHF94187.1"/>
    <property type="molecule type" value="Genomic_DNA"/>
</dbReference>
<dbReference type="AlphaFoldDB" id="A0A1M5FRI4"/>